<organism evidence="1 2">
    <name type="scientific">Spodoptera frugiperda</name>
    <name type="common">Fall armyworm</name>
    <dbReference type="NCBI Taxonomy" id="7108"/>
    <lineage>
        <taxon>Eukaryota</taxon>
        <taxon>Metazoa</taxon>
        <taxon>Ecdysozoa</taxon>
        <taxon>Arthropoda</taxon>
        <taxon>Hexapoda</taxon>
        <taxon>Insecta</taxon>
        <taxon>Pterygota</taxon>
        <taxon>Neoptera</taxon>
        <taxon>Endopterygota</taxon>
        <taxon>Lepidoptera</taxon>
        <taxon>Glossata</taxon>
        <taxon>Ditrysia</taxon>
        <taxon>Noctuoidea</taxon>
        <taxon>Noctuidae</taxon>
        <taxon>Amphipyrinae</taxon>
        <taxon>Spodoptera</taxon>
    </lineage>
</organism>
<evidence type="ECO:0000313" key="1">
    <source>
        <dbReference type="Proteomes" id="UP000829999"/>
    </source>
</evidence>
<sequence length="105" mass="11984">MSIQMCTSYQNQQHHCHTDSSGAISWWNGSNDCRNRGLGSLSLQRCKSRRSSSSRDVSSLTQVVTGHGSFWKYLFLTMQEETTGCRHCEDYLKHVVEHTVVVYPV</sequence>
<reference evidence="2" key="1">
    <citation type="submission" date="2025-08" db="UniProtKB">
        <authorList>
            <consortium name="RefSeq"/>
        </authorList>
    </citation>
    <scope>IDENTIFICATION</scope>
    <source>
        <tissue evidence="2">Whole larval tissue</tissue>
    </source>
</reference>
<dbReference type="Proteomes" id="UP000829999">
    <property type="component" value="Unplaced"/>
</dbReference>
<protein>
    <submittedName>
        <fullName evidence="2">Uncharacterized protein LOC126910604</fullName>
    </submittedName>
</protein>
<dbReference type="AlphaFoldDB" id="A0A9R0ECW4"/>
<proteinExistence type="predicted"/>
<accession>A0A9R0ECW4</accession>
<gene>
    <name evidence="2" type="primary">LOC126910604</name>
</gene>
<keyword evidence="1" id="KW-1185">Reference proteome</keyword>
<dbReference type="RefSeq" id="XP_050563651.1">
    <property type="nucleotide sequence ID" value="XM_050707694.1"/>
</dbReference>
<name>A0A9R0ECW4_SPOFR</name>
<dbReference type="GeneID" id="126910604"/>
<evidence type="ECO:0000313" key="2">
    <source>
        <dbReference type="RefSeq" id="XP_050563651.1"/>
    </source>
</evidence>